<dbReference type="InterPro" id="IPR036047">
    <property type="entry name" value="F-box-like_dom_sf"/>
</dbReference>
<accession>A0A445CX14</accession>
<feature type="domain" description="F-box" evidence="1">
    <location>
        <begin position="522"/>
        <end position="562"/>
    </location>
</feature>
<dbReference type="NCBIfam" id="TIGR01640">
    <property type="entry name" value="F_box_assoc_1"/>
    <property type="match status" value="2"/>
</dbReference>
<dbReference type="EMBL" id="SDMP01000006">
    <property type="protein sequence ID" value="RYR55513.1"/>
    <property type="molecule type" value="Genomic_DNA"/>
</dbReference>
<dbReference type="InterPro" id="IPR011043">
    <property type="entry name" value="Gal_Oxase/kelch_b-propeller"/>
</dbReference>
<evidence type="ECO:0000313" key="3">
    <source>
        <dbReference type="Proteomes" id="UP000289738"/>
    </source>
</evidence>
<proteinExistence type="predicted"/>
<dbReference type="PANTHER" id="PTHR31672">
    <property type="entry name" value="BNACNNG10540D PROTEIN"/>
    <property type="match status" value="1"/>
</dbReference>
<dbReference type="InterPro" id="IPR001810">
    <property type="entry name" value="F-box_dom"/>
</dbReference>
<protein>
    <recommendedName>
        <fullName evidence="1">F-box domain-containing protein</fullName>
    </recommendedName>
</protein>
<name>A0A445CX14_ARAHY</name>
<dbReference type="Pfam" id="PF07734">
    <property type="entry name" value="FBA_1"/>
    <property type="match status" value="2"/>
</dbReference>
<evidence type="ECO:0000313" key="2">
    <source>
        <dbReference type="EMBL" id="RYR55513.1"/>
    </source>
</evidence>
<dbReference type="PANTHER" id="PTHR31672:SF13">
    <property type="entry name" value="F-BOX PROTEIN CPR30-LIKE"/>
    <property type="match status" value="1"/>
</dbReference>
<organism evidence="2 3">
    <name type="scientific">Arachis hypogaea</name>
    <name type="common">Peanut</name>
    <dbReference type="NCBI Taxonomy" id="3818"/>
    <lineage>
        <taxon>Eukaryota</taxon>
        <taxon>Viridiplantae</taxon>
        <taxon>Streptophyta</taxon>
        <taxon>Embryophyta</taxon>
        <taxon>Tracheophyta</taxon>
        <taxon>Spermatophyta</taxon>
        <taxon>Magnoliopsida</taxon>
        <taxon>eudicotyledons</taxon>
        <taxon>Gunneridae</taxon>
        <taxon>Pentapetalae</taxon>
        <taxon>rosids</taxon>
        <taxon>fabids</taxon>
        <taxon>Fabales</taxon>
        <taxon>Fabaceae</taxon>
        <taxon>Papilionoideae</taxon>
        <taxon>50 kb inversion clade</taxon>
        <taxon>dalbergioids sensu lato</taxon>
        <taxon>Dalbergieae</taxon>
        <taxon>Pterocarpus clade</taxon>
        <taxon>Arachis</taxon>
    </lineage>
</organism>
<dbReference type="SUPFAM" id="SSF81383">
    <property type="entry name" value="F-box domain"/>
    <property type="match status" value="2"/>
</dbReference>
<sequence>MEVIEGSDALLTEILVRLPLRDVITFKRVSKRWLSLISEPYFSRRRATVQGTRFSGLIVDPDAVNPQHRELTFFYFNKKIRRPCRRRRIFCPKVPDDCSSMLQSCNGLMLLRGFGDTFIYNPTTGDKKRLLSPFPLFDKSPSSEYSLAFDPLRFLGYKLICIFRGKSSKEDGYQTMIYSSESGAWKQCGSSFSAPLDMDLAHGVYFKDSVFYWIGNKSKTTLRFDLKTECVKDDMPPLPPAPQDLNIDGSSYLDDLKRPLKLAYNGYGYILAPACGYMNLVGADFDFGMRVFRLKEDDYSSSRSWVLMHSFDLRRTTLKRVLNTDPAGNYSILHLIKDGEDDDEMALFVQIETKVIALRLKDHTRYDVFDFDLKIQKNPRLYYSSTGVMGWYRAFDYLDDLKRPLKLAYNGYGYILAPACGYMNLVGADFDFGMRVFRLKEDDYSSSRSWVLMHSFDLRRTTLKRVLNTDPAGNYSILHLIKDGEDDDEMALFVQIETKVIALRLKDHTRYDELWDGTEPLRSDALLTEILVRLPLRDVITFKRVSKRWLSLISEPYFSRRRATVQGTRFSGLIVDPDTVNPQHRELTFFYFNKKIRRPCRRRRIFCPKVPDDCSSMLQSCNGLMLLRGFGDTFIYNPTTGDKKRLLSPFPLFDKSPSPEYSLAFDPLRFLGYKLICIFRGKSSKEDGYQTMIYSSESGAWKQCGSSFSAPLDMDLAHGVYFKDSVYWIGNKSKTTLRFDLKTECVKDDMPPLPPAPQDLNIGGSSYLDDLKRPLKLAYNGYGYILAPACGYMNLVGADFDFGMRVFRLKEDDYSSSRSWVLMHSFDLRRTTLKRVLNTDPAGNYSILHLIKDGEDDDEMALFVQIETKVIALRLKDHTRYDVFDFDLKIQKNPRLYYSSTGVMGWYRAFEYVESLACL</sequence>
<dbReference type="SMART" id="SM00256">
    <property type="entry name" value="FBOX"/>
    <property type="match status" value="2"/>
</dbReference>
<comment type="caution">
    <text evidence="2">The sequence shown here is derived from an EMBL/GenBank/DDBJ whole genome shotgun (WGS) entry which is preliminary data.</text>
</comment>
<reference evidence="2 3" key="1">
    <citation type="submission" date="2019-01" db="EMBL/GenBank/DDBJ databases">
        <title>Sequencing of cultivated peanut Arachis hypogaea provides insights into genome evolution and oil improvement.</title>
        <authorList>
            <person name="Chen X."/>
        </authorList>
    </citation>
    <scope>NUCLEOTIDE SEQUENCE [LARGE SCALE GENOMIC DNA]</scope>
    <source>
        <strain evidence="3">cv. Fuhuasheng</strain>
        <tissue evidence="2">Leaves</tissue>
    </source>
</reference>
<evidence type="ECO:0000259" key="1">
    <source>
        <dbReference type="SMART" id="SM00256"/>
    </source>
</evidence>
<dbReference type="STRING" id="3818.A0A445CX14"/>
<dbReference type="InterPro" id="IPR050796">
    <property type="entry name" value="SCF_F-box_component"/>
</dbReference>
<dbReference type="AlphaFoldDB" id="A0A445CX14"/>
<keyword evidence="3" id="KW-1185">Reference proteome</keyword>
<gene>
    <name evidence="2" type="ORF">Ahy_A06g030718</name>
</gene>
<dbReference type="Proteomes" id="UP000289738">
    <property type="component" value="Chromosome A06"/>
</dbReference>
<dbReference type="InterPro" id="IPR017451">
    <property type="entry name" value="F-box-assoc_interact_dom"/>
</dbReference>
<dbReference type="SUPFAM" id="SSF50965">
    <property type="entry name" value="Galactose oxidase, central domain"/>
    <property type="match status" value="2"/>
</dbReference>
<dbReference type="InterPro" id="IPR006527">
    <property type="entry name" value="F-box-assoc_dom_typ1"/>
</dbReference>
<dbReference type="Pfam" id="PF00646">
    <property type="entry name" value="F-box"/>
    <property type="match status" value="2"/>
</dbReference>
<feature type="domain" description="F-box" evidence="1">
    <location>
        <begin position="6"/>
        <end position="46"/>
    </location>
</feature>